<accession>A0ACB7Y3M7</accession>
<gene>
    <name evidence="1" type="ORF">Vadar_030229</name>
</gene>
<sequence>MLAGVNPVIISWLQEFPPTGNLDPKFYGNVDSSISRDHIDNYLDGLTIEEPLAIELSLPNPRGDQFGAISKVYTPAEDGVEASVWQLAKAYAAINDFSHHQSITHWLNTHAVIVLFVIATNRQLSVLHPIHKLLLLYFHDMMNIFALGRQTLINAGAIETWVHDYCYFYYKDDKSVQVDLELQSWWKELREEGHGDTKDKPWWPKMQTIKDLNDTCTIIIWVGSALHAAVNFGQYSYAWYIPNRPTISRRFMPELGSPASEELKASPEKAFLKAITAQLQILLWISSIEILSRHSSDEELSEIEDEIIEMNGDEKLRNRVGPVKVPYTAIPTSERGRAGRVSSATFFFLTKSGQLADLSASSPYFPVKRHPSNIVATAMEYPWRTVATARDFCFLLPCSQKDPTIFSLIALGEVKITVRRRVPRTVGASVLIQHFLPNYWL</sequence>
<protein>
    <submittedName>
        <fullName evidence="1">Uncharacterized protein</fullName>
    </submittedName>
</protein>
<reference evidence="1 2" key="1">
    <citation type="journal article" date="2021" name="Hortic Res">
        <title>High-quality reference genome and annotation aids understanding of berry development for evergreen blueberry (Vaccinium darrowii).</title>
        <authorList>
            <person name="Yu J."/>
            <person name="Hulse-Kemp A.M."/>
            <person name="Babiker E."/>
            <person name="Staton M."/>
        </authorList>
    </citation>
    <scope>NUCLEOTIDE SEQUENCE [LARGE SCALE GENOMIC DNA]</scope>
    <source>
        <strain evidence="2">cv. NJ 8807/NJ 8810</strain>
        <tissue evidence="1">Young leaf</tissue>
    </source>
</reference>
<dbReference type="EMBL" id="CM037155">
    <property type="protein sequence ID" value="KAH7847784.1"/>
    <property type="molecule type" value="Genomic_DNA"/>
</dbReference>
<evidence type="ECO:0000313" key="2">
    <source>
        <dbReference type="Proteomes" id="UP000828048"/>
    </source>
</evidence>
<organism evidence="1 2">
    <name type="scientific">Vaccinium darrowii</name>
    <dbReference type="NCBI Taxonomy" id="229202"/>
    <lineage>
        <taxon>Eukaryota</taxon>
        <taxon>Viridiplantae</taxon>
        <taxon>Streptophyta</taxon>
        <taxon>Embryophyta</taxon>
        <taxon>Tracheophyta</taxon>
        <taxon>Spermatophyta</taxon>
        <taxon>Magnoliopsida</taxon>
        <taxon>eudicotyledons</taxon>
        <taxon>Gunneridae</taxon>
        <taxon>Pentapetalae</taxon>
        <taxon>asterids</taxon>
        <taxon>Ericales</taxon>
        <taxon>Ericaceae</taxon>
        <taxon>Vaccinioideae</taxon>
        <taxon>Vaccinieae</taxon>
        <taxon>Vaccinium</taxon>
    </lineage>
</organism>
<keyword evidence="2" id="KW-1185">Reference proteome</keyword>
<comment type="caution">
    <text evidence="1">The sequence shown here is derived from an EMBL/GenBank/DDBJ whole genome shotgun (WGS) entry which is preliminary data.</text>
</comment>
<name>A0ACB7Y3M7_9ERIC</name>
<dbReference type="Proteomes" id="UP000828048">
    <property type="component" value="Chromosome 5"/>
</dbReference>
<evidence type="ECO:0000313" key="1">
    <source>
        <dbReference type="EMBL" id="KAH7847784.1"/>
    </source>
</evidence>
<proteinExistence type="predicted"/>